<dbReference type="Pfam" id="PF13976">
    <property type="entry name" value="gag_pre-integrs"/>
    <property type="match status" value="1"/>
</dbReference>
<dbReference type="GO" id="GO:0003676">
    <property type="term" value="F:nucleic acid binding"/>
    <property type="evidence" value="ECO:0007669"/>
    <property type="project" value="InterPro"/>
</dbReference>
<dbReference type="InterPro" id="IPR012337">
    <property type="entry name" value="RNaseH-like_sf"/>
</dbReference>
<dbReference type="SUPFAM" id="SSF53098">
    <property type="entry name" value="Ribonuclease H-like"/>
    <property type="match status" value="1"/>
</dbReference>
<dbReference type="CDD" id="cd09272">
    <property type="entry name" value="RNase_HI_RT_Ty1"/>
    <property type="match status" value="1"/>
</dbReference>
<dbReference type="Pfam" id="PF22936">
    <property type="entry name" value="Pol_BBD"/>
    <property type="match status" value="1"/>
</dbReference>
<accession>A0AAW2VJ23</accession>
<feature type="domain" description="Integrase catalytic" evidence="3">
    <location>
        <begin position="548"/>
        <end position="668"/>
    </location>
</feature>
<dbReference type="AlphaFoldDB" id="A0AAW2VJ23"/>
<keyword evidence="1" id="KW-0378">Hydrolase</keyword>
<sequence length="1169" mass="132912">MAAAERQGVERPVFPEILQLHWSDHPGMILISTPLTSTNYLTWSCSIKRALRAKTKLGFIDGSYMKPSTTDDNYEQWMKVDSMVTTWILNSISRDIVQAYTYAKSSRSLWLDLEQRYGGCNGPLLYQLQRSITSLSQGNLNLADYYTKLKMLWDELIELKPTPQCTCNGCTCGARQAIAEFALFTQLLQFLMGLSDDFDNVRQQILVMEPVPSINKAYSMVASVEKQRQVHLLETENVALHAKTEHKRDFRGAARKKPFEDKRNHYCDYCEKTGHTRDTCFKIHGTPDWYKELTEQRRKQPTVRGFMADSTEKKIVGSQSEFSDQNLLQGLMKLLKGSIQQEEQVNFAQSDDFAGKQYAFVSHEQYVIDFWIVDTGATNHMCANPQLLHDITPLSHPIFIHLPDGSKQQVTHSGNLCLHETLTLTDVLLVPSFKHNLLSVPKLCTVSSIDCNFHSTHCLLQVQGSRSALAIGKLVGNLYVIDRTSFSSDVISMYMQQNCFHTVTSDSVLWHNRLGHPSLNVLHHIPEIKKKSLSITTLDCTVCPLAKQHRSPFHSSTIHTSRIFEMIHLDLWGPYKLPSLTGCHYFLTIVDDFSRATWTFLLKHKLQVPQTIDHFLKIVQTQFQQSVKIIRSDNGTEFMNVYCHVLFQSLGIIHQTSYPHTPQQNDSISVSSPRPQSLPTHTETPSPTTLSTQPLRRSTRQTTKPHWLADYECNCASCSVSCHPTSYLPAHMRFVALLSSLQEPRTYSQACKDPNWLEAMSHELDALERNDTWELTDLPSDKKAIGSKWVFKLKLNPDGSVERYKARLVAKGYNQVEGVDYFDSFSPVAKTVTVRVFLAIATVKSWPLFQLDVNNAFLHDYLEEDVYMSPPEGYTKALHGQVCKLKRSLYGLKQASRQWNLELTTKLLDFGFHQSPHDHCLFVKRTDQYFLALLVYVDDILLTGSSISELDAVKAYLNHLFAIKDLGPAKYFLGLQLARSSHGLLITQTKYLTDILQDANLMDAKPAATPLPPGFKFSQEEGSLLPSPDSYCRLSSLQLSGYSDASWATCLDSRRSVTGFCIFLDSSLISWKTKKQATVSRSSAEAEYRSMGSTVCELLWISYLLREFQIELQLPIPFWCDNKAALHITANPVFHERTKHLDIDCHLVRDQFKLGFISPAHVSWFPTAR</sequence>
<feature type="compositionally biased region" description="Low complexity" evidence="2">
    <location>
        <begin position="677"/>
        <end position="695"/>
    </location>
</feature>
<dbReference type="InterPro" id="IPR025724">
    <property type="entry name" value="GAG-pre-integrase_dom"/>
</dbReference>
<comment type="caution">
    <text evidence="4">The sequence shown here is derived from an EMBL/GenBank/DDBJ whole genome shotgun (WGS) entry which is preliminary data.</text>
</comment>
<dbReference type="Pfam" id="PF07727">
    <property type="entry name" value="RVT_2"/>
    <property type="match status" value="1"/>
</dbReference>
<reference evidence="4" key="1">
    <citation type="submission" date="2020-06" db="EMBL/GenBank/DDBJ databases">
        <authorList>
            <person name="Li T."/>
            <person name="Hu X."/>
            <person name="Zhang T."/>
            <person name="Song X."/>
            <person name="Zhang H."/>
            <person name="Dai N."/>
            <person name="Sheng W."/>
            <person name="Hou X."/>
            <person name="Wei L."/>
        </authorList>
    </citation>
    <scope>NUCLEOTIDE SEQUENCE</scope>
    <source>
        <strain evidence="4">G02</strain>
        <tissue evidence="4">Leaf</tissue>
    </source>
</reference>
<evidence type="ECO:0000256" key="1">
    <source>
        <dbReference type="ARBA" id="ARBA00022750"/>
    </source>
</evidence>
<name>A0AAW2VJ23_SESRA</name>
<dbReference type="Pfam" id="PF00665">
    <property type="entry name" value="rve"/>
    <property type="match status" value="1"/>
</dbReference>
<evidence type="ECO:0000313" key="4">
    <source>
        <dbReference type="EMBL" id="KAL0429066.1"/>
    </source>
</evidence>
<dbReference type="PROSITE" id="PS50994">
    <property type="entry name" value="INTEGRASE"/>
    <property type="match status" value="1"/>
</dbReference>
<dbReference type="GO" id="GO:0015074">
    <property type="term" value="P:DNA integration"/>
    <property type="evidence" value="ECO:0007669"/>
    <property type="project" value="InterPro"/>
</dbReference>
<dbReference type="PANTHER" id="PTHR37610:SF40">
    <property type="entry name" value="OS01G0909600 PROTEIN"/>
    <property type="match status" value="1"/>
</dbReference>
<dbReference type="InterPro" id="IPR013103">
    <property type="entry name" value="RVT_2"/>
</dbReference>
<dbReference type="InterPro" id="IPR043502">
    <property type="entry name" value="DNA/RNA_pol_sf"/>
</dbReference>
<dbReference type="Gene3D" id="3.30.420.10">
    <property type="entry name" value="Ribonuclease H-like superfamily/Ribonuclease H"/>
    <property type="match status" value="1"/>
</dbReference>
<proteinExistence type="predicted"/>
<gene>
    <name evidence="4" type="ORF">Sradi_0532600</name>
</gene>
<dbReference type="InterPro" id="IPR029472">
    <property type="entry name" value="Copia-like_N"/>
</dbReference>
<reference evidence="4" key="2">
    <citation type="journal article" date="2024" name="Plant">
        <title>Genomic evolution and insights into agronomic trait innovations of Sesamum species.</title>
        <authorList>
            <person name="Miao H."/>
            <person name="Wang L."/>
            <person name="Qu L."/>
            <person name="Liu H."/>
            <person name="Sun Y."/>
            <person name="Le M."/>
            <person name="Wang Q."/>
            <person name="Wei S."/>
            <person name="Zheng Y."/>
            <person name="Lin W."/>
            <person name="Duan Y."/>
            <person name="Cao H."/>
            <person name="Xiong S."/>
            <person name="Wang X."/>
            <person name="Wei L."/>
            <person name="Li C."/>
            <person name="Ma Q."/>
            <person name="Ju M."/>
            <person name="Zhao R."/>
            <person name="Li G."/>
            <person name="Mu C."/>
            <person name="Tian Q."/>
            <person name="Mei H."/>
            <person name="Zhang T."/>
            <person name="Gao T."/>
            <person name="Zhang H."/>
        </authorList>
    </citation>
    <scope>NUCLEOTIDE SEQUENCE</scope>
    <source>
        <strain evidence="4">G02</strain>
    </source>
</reference>
<evidence type="ECO:0000256" key="2">
    <source>
        <dbReference type="SAM" id="MobiDB-lite"/>
    </source>
</evidence>
<protein>
    <submittedName>
        <fullName evidence="4">Retrovirus-related Pol polyprotein from transposon RE1</fullName>
    </submittedName>
</protein>
<keyword evidence="1" id="KW-0645">Protease</keyword>
<dbReference type="Pfam" id="PF14244">
    <property type="entry name" value="Retrotran_gag_3"/>
    <property type="match status" value="1"/>
</dbReference>
<keyword evidence="1" id="KW-0064">Aspartyl protease</keyword>
<organism evidence="4">
    <name type="scientific">Sesamum radiatum</name>
    <name type="common">Black benniseed</name>
    <dbReference type="NCBI Taxonomy" id="300843"/>
    <lineage>
        <taxon>Eukaryota</taxon>
        <taxon>Viridiplantae</taxon>
        <taxon>Streptophyta</taxon>
        <taxon>Embryophyta</taxon>
        <taxon>Tracheophyta</taxon>
        <taxon>Spermatophyta</taxon>
        <taxon>Magnoliopsida</taxon>
        <taxon>eudicotyledons</taxon>
        <taxon>Gunneridae</taxon>
        <taxon>Pentapetalae</taxon>
        <taxon>asterids</taxon>
        <taxon>lamiids</taxon>
        <taxon>Lamiales</taxon>
        <taxon>Pedaliaceae</taxon>
        <taxon>Sesamum</taxon>
    </lineage>
</organism>
<feature type="compositionally biased region" description="Polar residues" evidence="2">
    <location>
        <begin position="660"/>
        <end position="675"/>
    </location>
</feature>
<dbReference type="PANTHER" id="PTHR37610">
    <property type="entry name" value="CCHC-TYPE DOMAIN-CONTAINING PROTEIN"/>
    <property type="match status" value="1"/>
</dbReference>
<feature type="region of interest" description="Disordered" evidence="2">
    <location>
        <begin position="660"/>
        <end position="701"/>
    </location>
</feature>
<evidence type="ECO:0000259" key="3">
    <source>
        <dbReference type="PROSITE" id="PS50994"/>
    </source>
</evidence>
<dbReference type="GO" id="GO:0004190">
    <property type="term" value="F:aspartic-type endopeptidase activity"/>
    <property type="evidence" value="ECO:0007669"/>
    <property type="project" value="UniProtKB-KW"/>
</dbReference>
<dbReference type="InterPro" id="IPR036397">
    <property type="entry name" value="RNaseH_sf"/>
</dbReference>
<dbReference type="InterPro" id="IPR001584">
    <property type="entry name" value="Integrase_cat-core"/>
</dbReference>
<dbReference type="InterPro" id="IPR054722">
    <property type="entry name" value="PolX-like_BBD"/>
</dbReference>
<dbReference type="EMBL" id="JACGWJ010000003">
    <property type="protein sequence ID" value="KAL0429066.1"/>
    <property type="molecule type" value="Genomic_DNA"/>
</dbReference>
<dbReference type="SUPFAM" id="SSF56672">
    <property type="entry name" value="DNA/RNA polymerases"/>
    <property type="match status" value="1"/>
</dbReference>